<protein>
    <submittedName>
        <fullName evidence="1">Uncharacterized protein</fullName>
    </submittedName>
</protein>
<accession>A0A1D1VMR8</accession>
<dbReference type="Proteomes" id="UP000186922">
    <property type="component" value="Unassembled WGS sequence"/>
</dbReference>
<reference evidence="1 2" key="1">
    <citation type="journal article" date="2016" name="Nat. Commun.">
        <title>Extremotolerant tardigrade genome and improved radiotolerance of human cultured cells by tardigrade-unique protein.</title>
        <authorList>
            <person name="Hashimoto T."/>
            <person name="Horikawa D.D."/>
            <person name="Saito Y."/>
            <person name="Kuwahara H."/>
            <person name="Kozuka-Hata H."/>
            <person name="Shin-I T."/>
            <person name="Minakuchi Y."/>
            <person name="Ohishi K."/>
            <person name="Motoyama A."/>
            <person name="Aizu T."/>
            <person name="Enomoto A."/>
            <person name="Kondo K."/>
            <person name="Tanaka S."/>
            <person name="Hara Y."/>
            <person name="Koshikawa S."/>
            <person name="Sagara H."/>
            <person name="Miura T."/>
            <person name="Yokobori S."/>
            <person name="Miyagawa K."/>
            <person name="Suzuki Y."/>
            <person name="Kubo T."/>
            <person name="Oyama M."/>
            <person name="Kohara Y."/>
            <person name="Fujiyama A."/>
            <person name="Arakawa K."/>
            <person name="Katayama T."/>
            <person name="Toyoda A."/>
            <person name="Kunieda T."/>
        </authorList>
    </citation>
    <scope>NUCLEOTIDE SEQUENCE [LARGE SCALE GENOMIC DNA]</scope>
    <source>
        <strain evidence="1 2">YOKOZUNA-1</strain>
    </source>
</reference>
<dbReference type="EMBL" id="BDGG01000006">
    <property type="protein sequence ID" value="GAV01048.1"/>
    <property type="molecule type" value="Genomic_DNA"/>
</dbReference>
<evidence type="ECO:0000313" key="2">
    <source>
        <dbReference type="Proteomes" id="UP000186922"/>
    </source>
</evidence>
<proteinExistence type="predicted"/>
<sequence length="57" mass="6204">MMFDVVGEGALWVLPDQADNMTTEDSHAFDTDGGGIQALMECAGVEELMKKGVWLDK</sequence>
<keyword evidence="2" id="KW-1185">Reference proteome</keyword>
<name>A0A1D1VMR8_RAMVA</name>
<dbReference type="AlphaFoldDB" id="A0A1D1VMR8"/>
<gene>
    <name evidence="1" type="primary">RvY_11819-1</name>
    <name evidence="1" type="synonym">RvY_11819.1</name>
    <name evidence="1" type="ORF">RvY_11819</name>
</gene>
<organism evidence="1 2">
    <name type="scientific">Ramazzottius varieornatus</name>
    <name type="common">Water bear</name>
    <name type="synonym">Tardigrade</name>
    <dbReference type="NCBI Taxonomy" id="947166"/>
    <lineage>
        <taxon>Eukaryota</taxon>
        <taxon>Metazoa</taxon>
        <taxon>Ecdysozoa</taxon>
        <taxon>Tardigrada</taxon>
        <taxon>Eutardigrada</taxon>
        <taxon>Parachela</taxon>
        <taxon>Hypsibioidea</taxon>
        <taxon>Ramazzottiidae</taxon>
        <taxon>Ramazzottius</taxon>
    </lineage>
</organism>
<evidence type="ECO:0000313" key="1">
    <source>
        <dbReference type="EMBL" id="GAV01048.1"/>
    </source>
</evidence>
<comment type="caution">
    <text evidence="1">The sequence shown here is derived from an EMBL/GenBank/DDBJ whole genome shotgun (WGS) entry which is preliminary data.</text>
</comment>